<evidence type="ECO:0000256" key="2">
    <source>
        <dbReference type="SAM" id="MobiDB-lite"/>
    </source>
</evidence>
<dbReference type="InterPro" id="IPR056884">
    <property type="entry name" value="NPHP3-like_N"/>
</dbReference>
<dbReference type="EMBL" id="KN837217">
    <property type="protein sequence ID" value="KIJ33139.1"/>
    <property type="molecule type" value="Genomic_DNA"/>
</dbReference>
<evidence type="ECO:0000256" key="1">
    <source>
        <dbReference type="ARBA" id="ARBA00022737"/>
    </source>
</evidence>
<dbReference type="OrthoDB" id="538223at2759"/>
<feature type="compositionally biased region" description="Polar residues" evidence="2">
    <location>
        <begin position="478"/>
        <end position="508"/>
    </location>
</feature>
<evidence type="ECO:0000313" key="4">
    <source>
        <dbReference type="EMBL" id="KIJ33139.1"/>
    </source>
</evidence>
<keyword evidence="1" id="KW-0677">Repeat</keyword>
<sequence length="1127" mass="123407">MGRSVDAAPDARPPQHRPGSPVETGCTLIEADLLSPSDAQQLKQHFLTHYAPWLPAISPSPRQPPSCLRQSLPFSASSFTRPLPAHGLHRSLPPPSPLSTPCHFTTPAKSSGRHPARPRCKANGAECRRGSPPPEDLDLIRLWYAICSDETIFTLGAGTIVTHPLPPSLAPPSAPSQALPSAMDLLPTLSSPSNPNGSIAGGTGRDRLIQSAQAVPKTRDSAFLSKLGEWEIEFKTIKAETPHAFHIHFAALEIEYHYLTVIYVTHSLSPSATPSPSLNPPAKQKPRSGTRQPTPSMTYGTSSQPHIALPLSILDTLPTPTSSKHLWPSILLNTAPLSRPRPDLCNGHRRRLRIYAPPFLETADKIGGMSSIRAEAVTQQFSATRHAHIAPSHVPRPIHHNPRSILLPRPFGTSRIIYYTTSSSHLSQLNFLPKMDSNPKKRAMDRLIPESLTRNLRKTDLPSEPLGDVSSSASTAAIVSQQPLEPVTATSNSNEGAVPNSTSTTPNNRPEGGARKRNIAKAAIKETLRTIVNVTDVFPPLKSVAAGILEIIERYDAVHDVQRGFTELQKQLEGLLAVIRLYQDDVPVNVMNALSGLARAIEEKKTVLEKKLEESVPVRGMSAPADIAFMTETMRNVNFAIQVVMMDISLATHIETSSISNKISDIHSDVYLGKLGRVTGANFNHEDRQGCMQGTRVLLLAELWGWSMDLSAPHVFWLSGIAGTGKTTVLETLCRMLDKEGLLGGSFFCSRKSKERATLQNIFPSLAQTMARTSTGFREGLMKVLQHRECADPPGMNLADQYKLLILEPAKATFEKYTASTVLAIDALDECDDPVATEKLLNVILTSRPVEYLKIIVTSRPEPPIRSAFQSKHHSGLRLHEIEDHIVEADIMMYLTHRLMEIPQLRNEYANTPWPPQEVTILTKRAGGLFIYVSTICAYIGNYKGSPTERLKKLCSLTTPPTLAVAGIDNIYTFILSEAFSNIDPDEKACIQACLSLLVSATQPLQVIGYARLLNTSPQLVRAAVHSLHSVIHVPEKDADGEIIPYHASFPDYLTTESRAGSHEWFIKLHSAHSSSADQCFAIMEMELHFGIGGATKIYKNSKGAGTTVHIPSYLAYVCTAWAHHVL</sequence>
<feature type="non-terminal residue" evidence="4">
    <location>
        <position position="1127"/>
    </location>
</feature>
<dbReference type="PANTHER" id="PTHR10039">
    <property type="entry name" value="AMELOGENIN"/>
    <property type="match status" value="1"/>
</dbReference>
<dbReference type="Proteomes" id="UP000054279">
    <property type="component" value="Unassembled WGS sequence"/>
</dbReference>
<feature type="compositionally biased region" description="Basic and acidic residues" evidence="2">
    <location>
        <begin position="437"/>
        <end position="448"/>
    </location>
</feature>
<gene>
    <name evidence="4" type="ORF">M422DRAFT_265020</name>
</gene>
<dbReference type="InterPro" id="IPR027417">
    <property type="entry name" value="P-loop_NTPase"/>
</dbReference>
<feature type="region of interest" description="Disordered" evidence="2">
    <location>
        <begin position="270"/>
        <end position="303"/>
    </location>
</feature>
<name>A0A0C9UEC3_SPHS4</name>
<feature type="compositionally biased region" description="Basic residues" evidence="2">
    <location>
        <begin position="111"/>
        <end position="120"/>
    </location>
</feature>
<reference evidence="4 5" key="1">
    <citation type="submission" date="2014-06" db="EMBL/GenBank/DDBJ databases">
        <title>Evolutionary Origins and Diversification of the Mycorrhizal Mutualists.</title>
        <authorList>
            <consortium name="DOE Joint Genome Institute"/>
            <consortium name="Mycorrhizal Genomics Consortium"/>
            <person name="Kohler A."/>
            <person name="Kuo A."/>
            <person name="Nagy L.G."/>
            <person name="Floudas D."/>
            <person name="Copeland A."/>
            <person name="Barry K.W."/>
            <person name="Cichocki N."/>
            <person name="Veneault-Fourrey C."/>
            <person name="LaButti K."/>
            <person name="Lindquist E.A."/>
            <person name="Lipzen A."/>
            <person name="Lundell T."/>
            <person name="Morin E."/>
            <person name="Murat C."/>
            <person name="Riley R."/>
            <person name="Ohm R."/>
            <person name="Sun H."/>
            <person name="Tunlid A."/>
            <person name="Henrissat B."/>
            <person name="Grigoriev I.V."/>
            <person name="Hibbett D.S."/>
            <person name="Martin F."/>
        </authorList>
    </citation>
    <scope>NUCLEOTIDE SEQUENCE [LARGE SCALE GENOMIC DNA]</scope>
    <source>
        <strain evidence="4 5">SS14</strain>
    </source>
</reference>
<dbReference type="SUPFAM" id="SSF52540">
    <property type="entry name" value="P-loop containing nucleoside triphosphate hydrolases"/>
    <property type="match status" value="1"/>
</dbReference>
<feature type="domain" description="NACHT" evidence="3">
    <location>
        <begin position="714"/>
        <end position="861"/>
    </location>
</feature>
<dbReference type="InterPro" id="IPR007111">
    <property type="entry name" value="NACHT_NTPase"/>
</dbReference>
<feature type="compositionally biased region" description="Low complexity" evidence="2">
    <location>
        <begin position="270"/>
        <end position="282"/>
    </location>
</feature>
<dbReference type="PROSITE" id="PS50837">
    <property type="entry name" value="NACHT"/>
    <property type="match status" value="1"/>
</dbReference>
<dbReference type="AlphaFoldDB" id="A0A0C9UEC3"/>
<feature type="region of interest" description="Disordered" evidence="2">
    <location>
        <begin position="430"/>
        <end position="516"/>
    </location>
</feature>
<protein>
    <recommendedName>
        <fullName evidence="3">NACHT domain-containing protein</fullName>
    </recommendedName>
</protein>
<evidence type="ECO:0000313" key="5">
    <source>
        <dbReference type="Proteomes" id="UP000054279"/>
    </source>
</evidence>
<keyword evidence="5" id="KW-1185">Reference proteome</keyword>
<dbReference type="HOGENOM" id="CLU_279611_0_0_1"/>
<accession>A0A0C9UEC3</accession>
<feature type="region of interest" description="Disordered" evidence="2">
    <location>
        <begin position="1"/>
        <end position="23"/>
    </location>
</feature>
<feature type="region of interest" description="Disordered" evidence="2">
    <location>
        <begin position="106"/>
        <end position="131"/>
    </location>
</feature>
<evidence type="ECO:0000259" key="3">
    <source>
        <dbReference type="PROSITE" id="PS50837"/>
    </source>
</evidence>
<dbReference type="Pfam" id="PF24883">
    <property type="entry name" value="NPHP3_N"/>
    <property type="match status" value="1"/>
</dbReference>
<feature type="compositionally biased region" description="Polar residues" evidence="2">
    <location>
        <begin position="287"/>
        <end position="303"/>
    </location>
</feature>
<organism evidence="4 5">
    <name type="scientific">Sphaerobolus stellatus (strain SS14)</name>
    <dbReference type="NCBI Taxonomy" id="990650"/>
    <lineage>
        <taxon>Eukaryota</taxon>
        <taxon>Fungi</taxon>
        <taxon>Dikarya</taxon>
        <taxon>Basidiomycota</taxon>
        <taxon>Agaricomycotina</taxon>
        <taxon>Agaricomycetes</taxon>
        <taxon>Phallomycetidae</taxon>
        <taxon>Geastrales</taxon>
        <taxon>Sphaerobolaceae</taxon>
        <taxon>Sphaerobolus</taxon>
    </lineage>
</organism>
<dbReference type="Gene3D" id="3.40.50.300">
    <property type="entry name" value="P-loop containing nucleotide triphosphate hydrolases"/>
    <property type="match status" value="1"/>
</dbReference>
<proteinExistence type="predicted"/>